<feature type="domain" description="Carrier" evidence="4">
    <location>
        <begin position="982"/>
        <end position="1057"/>
    </location>
</feature>
<gene>
    <name evidence="5" type="ORF">DNK44_05570</name>
</gene>
<name>A0A4Q9R808_9GAMM</name>
<dbReference type="Gene3D" id="3.30.559.10">
    <property type="entry name" value="Chloramphenicol acetyltransferase-like domain"/>
    <property type="match status" value="1"/>
</dbReference>
<dbReference type="InterPro" id="IPR020845">
    <property type="entry name" value="AMP-binding_CS"/>
</dbReference>
<sequence>MNAPVAACTASAWPLAPEQHGLWYLQHMNPGNGAYNLLFSCQARLAESTWPDLMGLLHGLMADFPLLRSAFVGAPAAEDGETAQQRVFEQVTADIREADCRELDTEALAERARADARLPFDLARPPLWRVHLYRQAEQQYLCVFVVHHVLLDFWSLGLLLQETAGRLSGAGSNLLTAQAAPYAEHASTRLTPQRQAELATWWREHLAEAPALHSLPLDYPRPGKQRYDGRSLAFDLGLASTERALELARSRQATPFMVMLAAYAAFLCHWSGETQVVLSTPFANRMKRGLRETLGQFVNSLCLKVEANPQSTFIDLLAQVKQVLSGALKHQALPLHQVVEAVAPPRDPSYTPISQLGFSWERLPVVEAFARFFTPTGDVSSSEQLLAGMALDSFGVPQQEGQLDLTLEMGGEGGEGFSGLFKYNDRLFAASSVATMRDAFVAMVARLLAEPARPMAEVQTAPAEQWRAWAQLGAGQVRNWDDRSILQPILRQVRSRGDTLALIDAEASFSYTQLWRRSSVLAAAMATHGIGPGERVGFKLERSAQLIPVILAIWRLGACYVPLDPHFPAERLAYIAADAGLGLVVTEPELDDFPAGLPRLYLKQLNFEADADDTWVDSNETGGAYLLYTSGSTGNPKGVQVGHPALLNLMASLERTLAIDSGSRLLAVTTPSFDISLLELFLPLCAGGQVVVADHASTRDGARLLQWIDTHHINLLQATPATWQMLLDSERDASLQGVLAGVTALCGGDILPAALAERVLGACVGLWNLYGPTETTIWSSAHRVRPGQAPTLGRPIANTSLWVLDEAGRPLPPGMLGELWIGGAGLAEGYWQRPELTAERFRDDLGELAPRLYRTGDKVRWNHRGELEHHGRLDFQVKLRGYRIELGEIESALEACEGVAQAAVDRMLDERGETLVAYWVARPGQAPSVAALQQSLRSRIPAYMVPSQWVELERFPLTPNNKVDRRRLPVPVYSLGEQNLVAPRNALEAQLLELFQQVLKQPVLGVHDDFFDAGGHSLLAVELVNKVARQQGCALEVGDLLDAPSVAALAARLHRGGGDNSLRVTLRKGQGRPVWLFHPIGGNVVSYRALARALHTDRPVIAIQSPGLRETGQAEVTVEAMASLYLEQIRQVQAQGPYLVGGWCFGGAIAYEVSRQLLVAGETLEGTFLLDTRAPVVENVPADADDSTLLAWFARDLATPHGVRLQLDPTQLRAMDSESAFAFVLTEAKQAGVLEPDADSEQLARLFETYLANGIALQLYFPPAIEAPLHLLLAANEPEDFGPLLGWEQLCPTGLQVASVPGDHNSILYLPQVETVAGHLDRCFFNQSLVEPSR</sequence>
<dbReference type="InterPro" id="IPR045851">
    <property type="entry name" value="AMP-bd_C_sf"/>
</dbReference>
<dbReference type="PROSITE" id="PS00012">
    <property type="entry name" value="PHOSPHOPANTETHEINE"/>
    <property type="match status" value="1"/>
</dbReference>
<dbReference type="InterPro" id="IPR009081">
    <property type="entry name" value="PP-bd_ACP"/>
</dbReference>
<evidence type="ECO:0000256" key="3">
    <source>
        <dbReference type="ARBA" id="ARBA00022553"/>
    </source>
</evidence>
<dbReference type="GO" id="GO:0043041">
    <property type="term" value="P:amino acid activation for nonribosomal peptide biosynthetic process"/>
    <property type="evidence" value="ECO:0007669"/>
    <property type="project" value="TreeGrafter"/>
</dbReference>
<dbReference type="Pfam" id="PF00501">
    <property type="entry name" value="AMP-binding"/>
    <property type="match status" value="1"/>
</dbReference>
<dbReference type="Gene3D" id="3.40.50.12780">
    <property type="entry name" value="N-terminal domain of ligase-like"/>
    <property type="match status" value="1"/>
</dbReference>
<reference evidence="5 6" key="1">
    <citation type="submission" date="2018-06" db="EMBL/GenBank/DDBJ databases">
        <title>Three novel Pseudomonas species isolated from symptomatic oak.</title>
        <authorList>
            <person name="Bueno-Gonzalez V."/>
            <person name="Brady C."/>
        </authorList>
    </citation>
    <scope>NUCLEOTIDE SEQUENCE [LARGE SCALE GENOMIC DNA]</scope>
    <source>
        <strain evidence="5 6">P6B</strain>
    </source>
</reference>
<dbReference type="PANTHER" id="PTHR45527">
    <property type="entry name" value="NONRIBOSOMAL PEPTIDE SYNTHETASE"/>
    <property type="match status" value="1"/>
</dbReference>
<dbReference type="InterPro" id="IPR020806">
    <property type="entry name" value="PKS_PP-bd"/>
</dbReference>
<dbReference type="OrthoDB" id="9757559at2"/>
<dbReference type="InterPro" id="IPR029058">
    <property type="entry name" value="AB_hydrolase_fold"/>
</dbReference>
<keyword evidence="3" id="KW-0597">Phosphoprotein</keyword>
<dbReference type="PROSITE" id="PS50075">
    <property type="entry name" value="CARRIER"/>
    <property type="match status" value="1"/>
</dbReference>
<dbReference type="EMBL" id="QJUL01000005">
    <property type="protein sequence ID" value="TBU96223.1"/>
    <property type="molecule type" value="Genomic_DNA"/>
</dbReference>
<keyword evidence="2" id="KW-0596">Phosphopantetheine</keyword>
<dbReference type="SUPFAM" id="SSF52777">
    <property type="entry name" value="CoA-dependent acyltransferases"/>
    <property type="match status" value="2"/>
</dbReference>
<dbReference type="InterPro" id="IPR001242">
    <property type="entry name" value="Condensation_dom"/>
</dbReference>
<dbReference type="Proteomes" id="UP000293172">
    <property type="component" value="Unassembled WGS sequence"/>
</dbReference>
<dbReference type="InterPro" id="IPR025110">
    <property type="entry name" value="AMP-bd_C"/>
</dbReference>
<dbReference type="InterPro" id="IPR020802">
    <property type="entry name" value="TesA-like"/>
</dbReference>
<evidence type="ECO:0000256" key="1">
    <source>
        <dbReference type="ARBA" id="ARBA00001957"/>
    </source>
</evidence>
<dbReference type="Gene3D" id="1.10.1200.10">
    <property type="entry name" value="ACP-like"/>
    <property type="match status" value="1"/>
</dbReference>
<evidence type="ECO:0000259" key="4">
    <source>
        <dbReference type="PROSITE" id="PS50075"/>
    </source>
</evidence>
<dbReference type="GO" id="GO:0005737">
    <property type="term" value="C:cytoplasm"/>
    <property type="evidence" value="ECO:0007669"/>
    <property type="project" value="TreeGrafter"/>
</dbReference>
<dbReference type="NCBIfam" id="TIGR01733">
    <property type="entry name" value="AA-adenyl-dom"/>
    <property type="match status" value="1"/>
</dbReference>
<dbReference type="GO" id="GO:0003824">
    <property type="term" value="F:catalytic activity"/>
    <property type="evidence" value="ECO:0007669"/>
    <property type="project" value="InterPro"/>
</dbReference>
<dbReference type="InterPro" id="IPR000873">
    <property type="entry name" value="AMP-dep_synth/lig_dom"/>
</dbReference>
<dbReference type="InterPro" id="IPR042099">
    <property type="entry name" value="ANL_N_sf"/>
</dbReference>
<comment type="cofactor">
    <cofactor evidence="1">
        <name>pantetheine 4'-phosphate</name>
        <dbReference type="ChEBI" id="CHEBI:47942"/>
    </cofactor>
</comment>
<dbReference type="InterPro" id="IPR010071">
    <property type="entry name" value="AA_adenyl_dom"/>
</dbReference>
<dbReference type="Pfam" id="PF00975">
    <property type="entry name" value="Thioesterase"/>
    <property type="match status" value="1"/>
</dbReference>
<dbReference type="Pfam" id="PF13193">
    <property type="entry name" value="AMP-binding_C"/>
    <property type="match status" value="1"/>
</dbReference>
<dbReference type="InterPro" id="IPR023213">
    <property type="entry name" value="CAT-like_dom_sf"/>
</dbReference>
<dbReference type="SUPFAM" id="SSF47336">
    <property type="entry name" value="ACP-like"/>
    <property type="match status" value="1"/>
</dbReference>
<dbReference type="SMART" id="SM00824">
    <property type="entry name" value="PKS_TE"/>
    <property type="match status" value="1"/>
</dbReference>
<evidence type="ECO:0000313" key="6">
    <source>
        <dbReference type="Proteomes" id="UP000293172"/>
    </source>
</evidence>
<dbReference type="GO" id="GO:0044550">
    <property type="term" value="P:secondary metabolite biosynthetic process"/>
    <property type="evidence" value="ECO:0007669"/>
    <property type="project" value="TreeGrafter"/>
</dbReference>
<dbReference type="Gene3D" id="3.40.50.1820">
    <property type="entry name" value="alpha/beta hydrolase"/>
    <property type="match status" value="1"/>
</dbReference>
<dbReference type="RefSeq" id="WP_131197515.1">
    <property type="nucleotide sequence ID" value="NZ_QJUL01000005.1"/>
</dbReference>
<dbReference type="InterPro" id="IPR001031">
    <property type="entry name" value="Thioesterase"/>
</dbReference>
<dbReference type="Pfam" id="PF00668">
    <property type="entry name" value="Condensation"/>
    <property type="match status" value="1"/>
</dbReference>
<accession>A0A4Q9R808</accession>
<comment type="caution">
    <text evidence="5">The sequence shown here is derived from an EMBL/GenBank/DDBJ whole genome shotgun (WGS) entry which is preliminary data.</text>
</comment>
<dbReference type="Pfam" id="PF00550">
    <property type="entry name" value="PP-binding"/>
    <property type="match status" value="1"/>
</dbReference>
<organism evidence="5 6">
    <name type="scientific">Phytopseudomonas dryadis</name>
    <dbReference type="NCBI Taxonomy" id="2487520"/>
    <lineage>
        <taxon>Bacteria</taxon>
        <taxon>Pseudomonadati</taxon>
        <taxon>Pseudomonadota</taxon>
        <taxon>Gammaproteobacteria</taxon>
        <taxon>Pseudomonadales</taxon>
        <taxon>Pseudomonadaceae</taxon>
        <taxon>Phytopseudomonas</taxon>
    </lineage>
</organism>
<dbReference type="Gene3D" id="3.30.559.30">
    <property type="entry name" value="Nonribosomal peptide synthetase, condensation domain"/>
    <property type="match status" value="1"/>
</dbReference>
<dbReference type="Gene3D" id="3.30.300.30">
    <property type="match status" value="1"/>
</dbReference>
<dbReference type="PROSITE" id="PS00455">
    <property type="entry name" value="AMP_BINDING"/>
    <property type="match status" value="1"/>
</dbReference>
<dbReference type="PANTHER" id="PTHR45527:SF1">
    <property type="entry name" value="FATTY ACID SYNTHASE"/>
    <property type="match status" value="1"/>
</dbReference>
<dbReference type="InterPro" id="IPR006162">
    <property type="entry name" value="Ppantetheine_attach_site"/>
</dbReference>
<protein>
    <submittedName>
        <fullName evidence="5">Non-ribosomal peptide synthetase</fullName>
    </submittedName>
</protein>
<dbReference type="SMART" id="SM00823">
    <property type="entry name" value="PKS_PP"/>
    <property type="match status" value="1"/>
</dbReference>
<dbReference type="InterPro" id="IPR036736">
    <property type="entry name" value="ACP-like_sf"/>
</dbReference>
<dbReference type="CDD" id="cd19531">
    <property type="entry name" value="LCL_NRPS-like"/>
    <property type="match status" value="1"/>
</dbReference>
<evidence type="ECO:0000256" key="2">
    <source>
        <dbReference type="ARBA" id="ARBA00022450"/>
    </source>
</evidence>
<dbReference type="SUPFAM" id="SSF53474">
    <property type="entry name" value="alpha/beta-Hydrolases"/>
    <property type="match status" value="1"/>
</dbReference>
<dbReference type="GO" id="GO:0031177">
    <property type="term" value="F:phosphopantetheine binding"/>
    <property type="evidence" value="ECO:0007669"/>
    <property type="project" value="InterPro"/>
</dbReference>
<proteinExistence type="predicted"/>
<dbReference type="SUPFAM" id="SSF56801">
    <property type="entry name" value="Acetyl-CoA synthetase-like"/>
    <property type="match status" value="1"/>
</dbReference>
<evidence type="ECO:0000313" key="5">
    <source>
        <dbReference type="EMBL" id="TBU96223.1"/>
    </source>
</evidence>